<reference evidence="2 3" key="1">
    <citation type="journal article" date="2012" name="Proc. Natl. Acad. Sci. U.S.A.">
        <title>Comparative genomics of Ceriporiopsis subvermispora and Phanerochaete chrysosporium provide insight into selective ligninolysis.</title>
        <authorList>
            <person name="Fernandez-Fueyo E."/>
            <person name="Ruiz-Duenas F.J."/>
            <person name="Ferreira P."/>
            <person name="Floudas D."/>
            <person name="Hibbett D.S."/>
            <person name="Canessa P."/>
            <person name="Larrondo L.F."/>
            <person name="James T.Y."/>
            <person name="Seelenfreund D."/>
            <person name="Lobos S."/>
            <person name="Polanco R."/>
            <person name="Tello M."/>
            <person name="Honda Y."/>
            <person name="Watanabe T."/>
            <person name="Watanabe T."/>
            <person name="Ryu J.S."/>
            <person name="Kubicek C.P."/>
            <person name="Schmoll M."/>
            <person name="Gaskell J."/>
            <person name="Hammel K.E."/>
            <person name="St John F.J."/>
            <person name="Vanden Wymelenberg A."/>
            <person name="Sabat G."/>
            <person name="Splinter BonDurant S."/>
            <person name="Syed K."/>
            <person name="Yadav J.S."/>
            <person name="Doddapaneni H."/>
            <person name="Subramanian V."/>
            <person name="Lavin J.L."/>
            <person name="Oguiza J.A."/>
            <person name="Perez G."/>
            <person name="Pisabarro A.G."/>
            <person name="Ramirez L."/>
            <person name="Santoyo F."/>
            <person name="Master E."/>
            <person name="Coutinho P.M."/>
            <person name="Henrissat B."/>
            <person name="Lombard V."/>
            <person name="Magnuson J.K."/>
            <person name="Kuees U."/>
            <person name="Hori C."/>
            <person name="Igarashi K."/>
            <person name="Samejima M."/>
            <person name="Held B.W."/>
            <person name="Barry K.W."/>
            <person name="LaButti K.M."/>
            <person name="Lapidus A."/>
            <person name="Lindquist E.A."/>
            <person name="Lucas S.M."/>
            <person name="Riley R."/>
            <person name="Salamov A.A."/>
            <person name="Hoffmeister D."/>
            <person name="Schwenk D."/>
            <person name="Hadar Y."/>
            <person name="Yarden O."/>
            <person name="de Vries R.P."/>
            <person name="Wiebenga A."/>
            <person name="Stenlid J."/>
            <person name="Eastwood D."/>
            <person name="Grigoriev I.V."/>
            <person name="Berka R.M."/>
            <person name="Blanchette R.A."/>
            <person name="Kersten P."/>
            <person name="Martinez A.T."/>
            <person name="Vicuna R."/>
            <person name="Cullen D."/>
        </authorList>
    </citation>
    <scope>NUCLEOTIDE SEQUENCE [LARGE SCALE GENOMIC DNA]</scope>
    <source>
        <strain evidence="2 3">B</strain>
    </source>
</reference>
<feature type="compositionally biased region" description="Polar residues" evidence="1">
    <location>
        <begin position="173"/>
        <end position="184"/>
    </location>
</feature>
<gene>
    <name evidence="2" type="ORF">CERSUDRAFT_78672</name>
</gene>
<dbReference type="EMBL" id="KB445888">
    <property type="protein sequence ID" value="EMD30689.1"/>
    <property type="molecule type" value="Genomic_DNA"/>
</dbReference>
<sequence>MFKMLGCIGSSAQLTAGRSHDRFSNREVGPMKRNPISLENEAGGGGVIRARGTADAERVRAGWVGRHDGKGATGNSKRWNIAQRRAATSGSIQPSRTQLRVRTACPGYFHSSTPLGTSCSSRITLDMGQAEDLVTHNAHRAKSNTHWAHRPLRSLCKRSRSTSGQVSGAHYSPDTNRLRSMSSTNPAIGNVEAAVTTSVSEVLSRSLDAGRWSTLWMLGHRTRWKKVLGICSRVQISPEYETVTTMSRCDAIYGHGQ</sequence>
<dbReference type="AlphaFoldDB" id="M2P609"/>
<evidence type="ECO:0000313" key="3">
    <source>
        <dbReference type="Proteomes" id="UP000016930"/>
    </source>
</evidence>
<dbReference type="HOGENOM" id="CLU_1081826_0_0_1"/>
<name>M2P609_CERS8</name>
<organism evidence="2 3">
    <name type="scientific">Ceriporiopsis subvermispora (strain B)</name>
    <name type="common">White-rot fungus</name>
    <name type="synonym">Gelatoporia subvermispora</name>
    <dbReference type="NCBI Taxonomy" id="914234"/>
    <lineage>
        <taxon>Eukaryota</taxon>
        <taxon>Fungi</taxon>
        <taxon>Dikarya</taxon>
        <taxon>Basidiomycota</taxon>
        <taxon>Agaricomycotina</taxon>
        <taxon>Agaricomycetes</taxon>
        <taxon>Polyporales</taxon>
        <taxon>Gelatoporiaceae</taxon>
        <taxon>Gelatoporia</taxon>
    </lineage>
</organism>
<proteinExistence type="predicted"/>
<keyword evidence="3" id="KW-1185">Reference proteome</keyword>
<dbReference type="Proteomes" id="UP000016930">
    <property type="component" value="Unassembled WGS sequence"/>
</dbReference>
<evidence type="ECO:0000313" key="2">
    <source>
        <dbReference type="EMBL" id="EMD30689.1"/>
    </source>
</evidence>
<evidence type="ECO:0000256" key="1">
    <source>
        <dbReference type="SAM" id="MobiDB-lite"/>
    </source>
</evidence>
<feature type="region of interest" description="Disordered" evidence="1">
    <location>
        <begin position="18"/>
        <end position="47"/>
    </location>
</feature>
<feature type="region of interest" description="Disordered" evidence="1">
    <location>
        <begin position="158"/>
        <end position="184"/>
    </location>
</feature>
<accession>M2P609</accession>
<protein>
    <submittedName>
        <fullName evidence="2">Uncharacterized protein</fullName>
    </submittedName>
</protein>